<dbReference type="InterPro" id="IPR027795">
    <property type="entry name" value="CASTOR_ACT_dom"/>
</dbReference>
<name>A0A1G6MV87_9GAMM</name>
<dbReference type="PANTHER" id="PTHR39199:SF1">
    <property type="entry name" value="BLR5128 PROTEIN"/>
    <property type="match status" value="1"/>
</dbReference>
<proteinExistence type="predicted"/>
<dbReference type="Gene3D" id="3.30.2130.10">
    <property type="entry name" value="VC0802-like"/>
    <property type="match status" value="1"/>
</dbReference>
<dbReference type="EMBL" id="FMZQ01000004">
    <property type="protein sequence ID" value="SDC59432.1"/>
    <property type="molecule type" value="Genomic_DNA"/>
</dbReference>
<dbReference type="InterPro" id="IPR045865">
    <property type="entry name" value="ACT-like_dom_sf"/>
</dbReference>
<evidence type="ECO:0000313" key="2">
    <source>
        <dbReference type="Proteomes" id="UP000199467"/>
    </source>
</evidence>
<dbReference type="PANTHER" id="PTHR39199">
    <property type="entry name" value="BLR5128 PROTEIN"/>
    <property type="match status" value="1"/>
</dbReference>
<gene>
    <name evidence="1" type="ORF">SAMN05216576_104228</name>
</gene>
<organism evidence="1 2">
    <name type="scientific">Ectopseudomonas chengduensis</name>
    <dbReference type="NCBI Taxonomy" id="489632"/>
    <lineage>
        <taxon>Bacteria</taxon>
        <taxon>Pseudomonadati</taxon>
        <taxon>Pseudomonadota</taxon>
        <taxon>Gammaproteobacteria</taxon>
        <taxon>Pseudomonadales</taxon>
        <taxon>Pseudomonadaceae</taxon>
        <taxon>Ectopseudomonas</taxon>
    </lineage>
</organism>
<dbReference type="RefSeq" id="WP_017678090.1">
    <property type="nucleotide sequence ID" value="NZ_FMZQ01000004.1"/>
</dbReference>
<dbReference type="InterPro" id="IPR018717">
    <property type="entry name" value="DUF2241"/>
</dbReference>
<keyword evidence="2" id="KW-1185">Reference proteome</keyword>
<dbReference type="SUPFAM" id="SSF55021">
    <property type="entry name" value="ACT-like"/>
    <property type="match status" value="2"/>
</dbReference>
<dbReference type="Pfam" id="PF13840">
    <property type="entry name" value="ACT_7"/>
    <property type="match status" value="1"/>
</dbReference>
<protein>
    <submittedName>
        <fullName evidence="1">Uncharacterized protein</fullName>
    </submittedName>
</protein>
<accession>A0A1G6MV87</accession>
<dbReference type="Pfam" id="PF10000">
    <property type="entry name" value="ACT_3"/>
    <property type="match status" value="1"/>
</dbReference>
<evidence type="ECO:0000313" key="1">
    <source>
        <dbReference type="EMBL" id="SDC59432.1"/>
    </source>
</evidence>
<reference evidence="2" key="1">
    <citation type="submission" date="2016-10" db="EMBL/GenBank/DDBJ databases">
        <authorList>
            <person name="Varghese N."/>
            <person name="Submissions S."/>
        </authorList>
    </citation>
    <scope>NUCLEOTIDE SEQUENCE [LARGE SCALE GENOMIC DNA]</scope>
    <source>
        <strain evidence="2">DSM 26382</strain>
    </source>
</reference>
<dbReference type="Proteomes" id="UP000199467">
    <property type="component" value="Unassembled WGS sequence"/>
</dbReference>
<sequence length="137" mass="14499">MSGETNLARLLQSMTPQLNPGQYVFCCVPAEHDCSTLQPLASMHEPEGLSLVLTREIADAHGLSYDYVAAWITLEVHSSLAAVGLTASFSAALAQAGISCNVVAGFHHDHIFVPSERAERALSTLRALSAASLPEPA</sequence>
<dbReference type="AlphaFoldDB" id="A0A1G6MV87"/>